<organism evidence="2">
    <name type="scientific">marine sediment metagenome</name>
    <dbReference type="NCBI Taxonomy" id="412755"/>
    <lineage>
        <taxon>unclassified sequences</taxon>
        <taxon>metagenomes</taxon>
        <taxon>ecological metagenomes</taxon>
    </lineage>
</organism>
<evidence type="ECO:0000313" key="2">
    <source>
        <dbReference type="EMBL" id="GAH03579.1"/>
    </source>
</evidence>
<proteinExistence type="predicted"/>
<dbReference type="EMBL" id="BART01025679">
    <property type="protein sequence ID" value="GAH03579.1"/>
    <property type="molecule type" value="Genomic_DNA"/>
</dbReference>
<dbReference type="Gene3D" id="1.10.1220.10">
    <property type="entry name" value="Met repressor-like"/>
    <property type="match status" value="1"/>
</dbReference>
<reference evidence="2" key="1">
    <citation type="journal article" date="2014" name="Front. Microbiol.">
        <title>High frequency of phylogenetically diverse reductive dehalogenase-homologous genes in deep subseafloor sedimentary metagenomes.</title>
        <authorList>
            <person name="Kawai M."/>
            <person name="Futagami T."/>
            <person name="Toyoda A."/>
            <person name="Takaki Y."/>
            <person name="Nishi S."/>
            <person name="Hori S."/>
            <person name="Arai W."/>
            <person name="Tsubouchi T."/>
            <person name="Morono Y."/>
            <person name="Uchiyama I."/>
            <person name="Ito T."/>
            <person name="Fujiyama A."/>
            <person name="Inagaki F."/>
            <person name="Takami H."/>
        </authorList>
    </citation>
    <scope>NUCLEOTIDE SEQUENCE</scope>
    <source>
        <strain evidence="2">Expedition CK06-06</strain>
    </source>
</reference>
<dbReference type="AlphaFoldDB" id="X1DEV9"/>
<evidence type="ECO:0000259" key="1">
    <source>
        <dbReference type="Pfam" id="PF01402"/>
    </source>
</evidence>
<sequence>MKGIEELVNMNMYPNRSEVIRVAIRDLLKIELSTLLRKD</sequence>
<dbReference type="InterPro" id="IPR010985">
    <property type="entry name" value="Ribbon_hlx_hlx"/>
</dbReference>
<name>X1DEV9_9ZZZZ</name>
<accession>X1DEV9</accession>
<gene>
    <name evidence="2" type="ORF">S01H4_46035</name>
</gene>
<comment type="caution">
    <text evidence="2">The sequence shown here is derived from an EMBL/GenBank/DDBJ whole genome shotgun (WGS) entry which is preliminary data.</text>
</comment>
<dbReference type="InterPro" id="IPR013321">
    <property type="entry name" value="Arc_rbn_hlx_hlx"/>
</dbReference>
<dbReference type="GO" id="GO:0006355">
    <property type="term" value="P:regulation of DNA-templated transcription"/>
    <property type="evidence" value="ECO:0007669"/>
    <property type="project" value="InterPro"/>
</dbReference>
<feature type="domain" description="Ribbon-helix-helix protein CopG" evidence="1">
    <location>
        <begin position="1"/>
        <end position="30"/>
    </location>
</feature>
<dbReference type="Pfam" id="PF01402">
    <property type="entry name" value="RHH_1"/>
    <property type="match status" value="1"/>
</dbReference>
<dbReference type="SUPFAM" id="SSF47598">
    <property type="entry name" value="Ribbon-helix-helix"/>
    <property type="match status" value="1"/>
</dbReference>
<dbReference type="InterPro" id="IPR002145">
    <property type="entry name" value="CopG"/>
</dbReference>
<protein>
    <recommendedName>
        <fullName evidence="1">Ribbon-helix-helix protein CopG domain-containing protein</fullName>
    </recommendedName>
</protein>